<dbReference type="Pfam" id="PF00062">
    <property type="entry name" value="Lys"/>
    <property type="match status" value="1"/>
</dbReference>
<gene>
    <name evidence="9" type="ORF">TDIB3V08_LOCUS2278</name>
</gene>
<dbReference type="GO" id="GO:0003796">
    <property type="term" value="F:lysozyme activity"/>
    <property type="evidence" value="ECO:0007669"/>
    <property type="project" value="UniProtKB-EC"/>
</dbReference>
<evidence type="ECO:0000256" key="4">
    <source>
        <dbReference type="ARBA" id="ARBA00022638"/>
    </source>
</evidence>
<evidence type="ECO:0000256" key="7">
    <source>
        <dbReference type="RuleBase" id="RU004440"/>
    </source>
</evidence>
<dbReference type="Gene3D" id="1.10.530.10">
    <property type="match status" value="1"/>
</dbReference>
<proteinExistence type="inferred from homology"/>
<dbReference type="PANTHER" id="PTHR11407">
    <property type="entry name" value="LYSOZYME C"/>
    <property type="match status" value="1"/>
</dbReference>
<dbReference type="InterPro" id="IPR023346">
    <property type="entry name" value="Lysozyme-like_dom_sf"/>
</dbReference>
<dbReference type="AlphaFoldDB" id="A0A7R8Z4L1"/>
<dbReference type="InterPro" id="IPR001916">
    <property type="entry name" value="Glyco_hydro_22"/>
</dbReference>
<dbReference type="PANTHER" id="PTHR11407:SF63">
    <property type="entry name" value="LYSOZYME C"/>
    <property type="match status" value="1"/>
</dbReference>
<comment type="similarity">
    <text evidence="2 7">Belongs to the glycosyl hydrolase 22 family.</text>
</comment>
<keyword evidence="4" id="KW-0081">Bacteriolytic enzyme</keyword>
<sequence length="165" mass="18748">MVSASYRIKRVTTATSTVLAAMLLARPGHCKVFTRCGLVQELVRQQFPEALLANWVCLVESESGRNTSIISGPNRNKSYDYGLFQINDRFWCTHGRPGGGCNVSCEELISDDITTSSTCVKKIYKRRGFWSWYGWVNKCHGHQLPDIRHCQPPHHNTSQYDVVRV</sequence>
<dbReference type="GO" id="GO:0031640">
    <property type="term" value="P:killing of cells of another organism"/>
    <property type="evidence" value="ECO:0007669"/>
    <property type="project" value="UniProtKB-KW"/>
</dbReference>
<keyword evidence="4" id="KW-0929">Antimicrobial</keyword>
<feature type="domain" description="Glycosyl hydrolases family 22 (GH22)" evidence="8">
    <location>
        <begin position="101"/>
        <end position="119"/>
    </location>
</feature>
<evidence type="ECO:0000256" key="3">
    <source>
        <dbReference type="ARBA" id="ARBA00012732"/>
    </source>
</evidence>
<comment type="catalytic activity">
    <reaction evidence="1">
        <text>Hydrolysis of (1-&gt;4)-beta-linkages between N-acetylmuramic acid and N-acetyl-D-glucosamine residues in a peptidoglycan and between N-acetyl-D-glucosamine residues in chitodextrins.</text>
        <dbReference type="EC" id="3.2.1.17"/>
    </reaction>
</comment>
<dbReference type="FunFam" id="1.10.530.10:FF:000001">
    <property type="entry name" value="Lysozyme C"/>
    <property type="match status" value="1"/>
</dbReference>
<dbReference type="EMBL" id="OA564936">
    <property type="protein sequence ID" value="CAD7195911.1"/>
    <property type="molecule type" value="Genomic_DNA"/>
</dbReference>
<dbReference type="InterPro" id="IPR019799">
    <property type="entry name" value="Glyco_hydro_22_CS"/>
</dbReference>
<evidence type="ECO:0000256" key="5">
    <source>
        <dbReference type="ARBA" id="ARBA00023157"/>
    </source>
</evidence>
<keyword evidence="6" id="KW-0378">Hydrolase</keyword>
<dbReference type="SMART" id="SM00263">
    <property type="entry name" value="LYZ1"/>
    <property type="match status" value="1"/>
</dbReference>
<protein>
    <recommendedName>
        <fullName evidence="3">lysozyme</fullName>
        <ecNumber evidence="3">3.2.1.17</ecNumber>
    </recommendedName>
</protein>
<accession>A0A7R8Z4L1</accession>
<dbReference type="SUPFAM" id="SSF53955">
    <property type="entry name" value="Lysozyme-like"/>
    <property type="match status" value="1"/>
</dbReference>
<dbReference type="PROSITE" id="PS00128">
    <property type="entry name" value="GLYCOSYL_HYDROL_F22_1"/>
    <property type="match status" value="1"/>
</dbReference>
<evidence type="ECO:0000256" key="2">
    <source>
        <dbReference type="ARBA" id="ARBA00010859"/>
    </source>
</evidence>
<dbReference type="PROSITE" id="PS51348">
    <property type="entry name" value="GLYCOSYL_HYDROL_F22_2"/>
    <property type="match status" value="1"/>
</dbReference>
<evidence type="ECO:0000259" key="8">
    <source>
        <dbReference type="PROSITE" id="PS00128"/>
    </source>
</evidence>
<evidence type="ECO:0000313" key="9">
    <source>
        <dbReference type="EMBL" id="CAD7195911.1"/>
    </source>
</evidence>
<keyword evidence="5" id="KW-1015">Disulfide bond</keyword>
<keyword evidence="6" id="KW-0326">Glycosidase</keyword>
<dbReference type="EC" id="3.2.1.17" evidence="3"/>
<reference evidence="9" key="1">
    <citation type="submission" date="2020-11" db="EMBL/GenBank/DDBJ databases">
        <authorList>
            <person name="Tran Van P."/>
        </authorList>
    </citation>
    <scope>NUCLEOTIDE SEQUENCE</scope>
</reference>
<dbReference type="CDD" id="cd16899">
    <property type="entry name" value="LYZ_C_invert"/>
    <property type="match status" value="1"/>
</dbReference>
<dbReference type="GO" id="GO:0042742">
    <property type="term" value="P:defense response to bacterium"/>
    <property type="evidence" value="ECO:0007669"/>
    <property type="project" value="UniProtKB-KW"/>
</dbReference>
<evidence type="ECO:0000256" key="6">
    <source>
        <dbReference type="ARBA" id="ARBA00023295"/>
    </source>
</evidence>
<dbReference type="PRINTS" id="PR00135">
    <property type="entry name" value="LYZLACT"/>
</dbReference>
<organism evidence="9">
    <name type="scientific">Timema douglasi</name>
    <name type="common">Walking stick</name>
    <dbReference type="NCBI Taxonomy" id="61478"/>
    <lineage>
        <taxon>Eukaryota</taxon>
        <taxon>Metazoa</taxon>
        <taxon>Ecdysozoa</taxon>
        <taxon>Arthropoda</taxon>
        <taxon>Hexapoda</taxon>
        <taxon>Insecta</taxon>
        <taxon>Pterygota</taxon>
        <taxon>Neoptera</taxon>
        <taxon>Polyneoptera</taxon>
        <taxon>Phasmatodea</taxon>
        <taxon>Timematodea</taxon>
        <taxon>Timematoidea</taxon>
        <taxon>Timematidae</taxon>
        <taxon>Timema</taxon>
    </lineage>
</organism>
<name>A0A7R8Z4L1_TIMDO</name>
<evidence type="ECO:0000256" key="1">
    <source>
        <dbReference type="ARBA" id="ARBA00000632"/>
    </source>
</evidence>